<evidence type="ECO:0000256" key="2">
    <source>
        <dbReference type="SAM" id="SignalP"/>
    </source>
</evidence>
<sequence length="1562" mass="181976">MISVSILFVLQFTLCLSIRVPIEWNDNSEVQKNNFKDQNESDIKTFKSHFVHQKAIPKEYFEYTAQKPHFATDIAAFHGVKSPEKYYKTYPIRPFTGVKKPELGKHNIFDNNNHMFEAYRGFVKGNEQLSYVTPASSNFNIFHPYKSEEPALKAIYQDPVLDKIRNDLKDSKDRLKKYENDAGEPNIEKNEYLEKPEQTDQKIFPHRSLPVHFEIHRPQRRPVYYMPPAVNNHREKILNHKIRHPWNQNYAKVTPMHYRPVKNHLQRLRQQHALKYDDENNEYPQIELPQAYEEKPDGYDIYEKGKERFTKLRHIIDESINDAINENHPSNHQNLELQSTNNESENNEDNYEFVPVKNYAQVRKTETVKHLPRDAAFRDAETYDEFQNAPRLREAIKSTKAQTVYSEEGYEDSAYDHAGEQKHASDHEGHGGYLKEKELSKGKYKIPSFSGNYEDGKGLTYHDNVLHGEKWKNVANDDEEQNDEEDYSEDENEYIIKSNKYEDAPVKKSINENVSVDDVSEAGSQHDLNKREAIFKVPEVNLSSNNFNDNEVRKVSSKIQPNKANDLSSKFPYYYKSSINKDSPLRYAENFKNIPRKSNGGTEFYDSRTQFECPEVEENVDPLPKKLKKNRHPDENEDGDDENVEQNLNQNNDEKQRLKGLGDKIDCFKIKYFGDNPLDNPFFDEELISNPEPVTVPASEIFKLLGQPKKQLSKESQININLLPKLINETLLNKTDNISPYKLRNHNFNEVFKINTTISPQNEAEDYKQLIISRKRRATPFIYEPYKIIRDSQIQDSKKTTTTGNISPLIKQLQSSRVIDRVTVNSKKDSPVKRNTASLTYKNIDRKDREKVLEKLEIENSNSTFINVNEDSRQSEPRFEQRPANHKARYMPVENKKSMSLEAYTNHKTNNTGRDKINENLETSATKKQANDKFHSRPIFDITKYLPQSFELQKTEASNRVKTIKDIPEHKTVPEKKEISMSSDSQESDEDAENYDEYDEEDVLLMTTTTTKPTIRKIIRIITTTIKPESENNKDYINKQSPKLELVTRFWNPTRNIYDTVRKPKQENIATPIGRELEDDDDIMIPKYREKKTKSSKKTIVTDSKSYGQGIDDMKKDEVDELIGIKHDMEEYMPHYEKEEEKDKQIQKNSKISKDKSSSYEKEVNNENENDQHDENDSRDADYDSYEAEDDDEEENEDDLDDEDENDDDITNNNGSSERETIVTTEPTKRTLVKTTIAPEVTTEVRRKKLDLKPIISKKKIEIHKELPSEKSSQNTTQFKQDIKEIEIIKKFPARKAQITPQKYAEVLQLYKDENLAKEVNNLFDVEVFNSDLDIKKGPRHGGNYRSIEPPKSHDSSKNESSLKNVQLLKDSESSQSDTTNRSDIKANKSEKRSLGENTKPKTTTQRSRRSRGQRYKLLQHSNQSKPVLVNNMHGGNLNLNKEQLNEIQEKKNEKEIELSEEHDDNDSESATENMHGGNFKTYNNFRNGNPMHGGNYRSAKITQYDDKNKHNNENQKDDHFKNIRRNSAALLDSFARAVPVLTTTPAYILDPSKRMYYYVDS</sequence>
<feature type="compositionally biased region" description="Acidic residues" evidence="1">
    <location>
        <begin position="1183"/>
        <end position="1210"/>
    </location>
</feature>
<feature type="compositionally biased region" description="Low complexity" evidence="1">
    <location>
        <begin position="334"/>
        <end position="344"/>
    </location>
</feature>
<gene>
    <name evidence="3" type="ORF">PAPOLLO_LOCUS22460</name>
</gene>
<feature type="chain" id="PRO_5035782817" evidence="2">
    <location>
        <begin position="18"/>
        <end position="1562"/>
    </location>
</feature>
<protein>
    <submittedName>
        <fullName evidence="3">(apollo) hypothetical protein</fullName>
    </submittedName>
</protein>
<feature type="compositionally biased region" description="Acidic residues" evidence="1">
    <location>
        <begin position="635"/>
        <end position="644"/>
    </location>
</feature>
<reference evidence="3" key="1">
    <citation type="submission" date="2021-04" db="EMBL/GenBank/DDBJ databases">
        <authorList>
            <person name="Tunstrom K."/>
        </authorList>
    </citation>
    <scope>NUCLEOTIDE SEQUENCE</scope>
</reference>
<feature type="compositionally biased region" description="Polar residues" evidence="1">
    <location>
        <begin position="324"/>
        <end position="333"/>
    </location>
</feature>
<dbReference type="Proteomes" id="UP000691718">
    <property type="component" value="Unassembled WGS sequence"/>
</dbReference>
<accession>A0A8S3XV90</accession>
<feature type="region of interest" description="Disordered" evidence="1">
    <location>
        <begin position="324"/>
        <end position="348"/>
    </location>
</feature>
<feature type="region of interest" description="Disordered" evidence="1">
    <location>
        <begin position="961"/>
        <end position="997"/>
    </location>
</feature>
<feature type="compositionally biased region" description="Acidic residues" evidence="1">
    <location>
        <begin position="1461"/>
        <end position="1470"/>
    </location>
</feature>
<evidence type="ECO:0000256" key="1">
    <source>
        <dbReference type="SAM" id="MobiDB-lite"/>
    </source>
</evidence>
<feature type="compositionally biased region" description="Basic and acidic residues" evidence="1">
    <location>
        <begin position="1444"/>
        <end position="1460"/>
    </location>
</feature>
<evidence type="ECO:0000313" key="4">
    <source>
        <dbReference type="Proteomes" id="UP000691718"/>
    </source>
</evidence>
<feature type="compositionally biased region" description="Basic and acidic residues" evidence="1">
    <location>
        <begin position="961"/>
        <end position="979"/>
    </location>
</feature>
<organism evidence="3 4">
    <name type="scientific">Parnassius apollo</name>
    <name type="common">Apollo butterfly</name>
    <name type="synonym">Papilio apollo</name>
    <dbReference type="NCBI Taxonomy" id="110799"/>
    <lineage>
        <taxon>Eukaryota</taxon>
        <taxon>Metazoa</taxon>
        <taxon>Ecdysozoa</taxon>
        <taxon>Arthropoda</taxon>
        <taxon>Hexapoda</taxon>
        <taxon>Insecta</taxon>
        <taxon>Pterygota</taxon>
        <taxon>Neoptera</taxon>
        <taxon>Endopterygota</taxon>
        <taxon>Lepidoptera</taxon>
        <taxon>Glossata</taxon>
        <taxon>Ditrysia</taxon>
        <taxon>Papilionoidea</taxon>
        <taxon>Papilionidae</taxon>
        <taxon>Parnassiinae</taxon>
        <taxon>Parnassini</taxon>
        <taxon>Parnassius</taxon>
        <taxon>Parnassius</taxon>
    </lineage>
</organism>
<keyword evidence="4" id="KW-1185">Reference proteome</keyword>
<feature type="compositionally biased region" description="Polar residues" evidence="1">
    <location>
        <begin position="1211"/>
        <end position="1226"/>
    </location>
</feature>
<feature type="region of interest" description="Disordered" evidence="1">
    <location>
        <begin position="1335"/>
        <end position="1498"/>
    </location>
</feature>
<dbReference type="OrthoDB" id="6915407at2759"/>
<feature type="signal peptide" evidence="2">
    <location>
        <begin position="1"/>
        <end position="17"/>
    </location>
</feature>
<feature type="compositionally biased region" description="Basic and acidic residues" evidence="1">
    <location>
        <begin position="1349"/>
        <end position="1358"/>
    </location>
</feature>
<feature type="compositionally biased region" description="Acidic residues" evidence="1">
    <location>
        <begin position="986"/>
        <end position="997"/>
    </location>
</feature>
<feature type="compositionally biased region" description="Acidic residues" evidence="1">
    <location>
        <begin position="476"/>
        <end position="491"/>
    </location>
</feature>
<dbReference type="EMBL" id="CAJQZP010001376">
    <property type="protein sequence ID" value="CAG5042599.1"/>
    <property type="molecule type" value="Genomic_DNA"/>
</dbReference>
<feature type="compositionally biased region" description="Basic and acidic residues" evidence="1">
    <location>
        <begin position="1133"/>
        <end position="1182"/>
    </location>
</feature>
<keyword evidence="2" id="KW-0732">Signal</keyword>
<feature type="region of interest" description="Disordered" evidence="1">
    <location>
        <begin position="472"/>
        <end position="491"/>
    </location>
</feature>
<name>A0A8S3XV90_PARAO</name>
<feature type="region of interest" description="Disordered" evidence="1">
    <location>
        <begin position="614"/>
        <end position="656"/>
    </location>
</feature>
<proteinExistence type="predicted"/>
<feature type="compositionally biased region" description="Basic and acidic residues" evidence="1">
    <location>
        <begin position="1381"/>
        <end position="1395"/>
    </location>
</feature>
<feature type="region of interest" description="Disordered" evidence="1">
    <location>
        <begin position="1133"/>
        <end position="1230"/>
    </location>
</feature>
<comment type="caution">
    <text evidence="3">The sequence shown here is derived from an EMBL/GenBank/DDBJ whole genome shotgun (WGS) entry which is preliminary data.</text>
</comment>
<evidence type="ECO:0000313" key="3">
    <source>
        <dbReference type="EMBL" id="CAG5042599.1"/>
    </source>
</evidence>